<dbReference type="SUPFAM" id="SSF48695">
    <property type="entry name" value="Multiheme cytochromes"/>
    <property type="match status" value="1"/>
</dbReference>
<evidence type="ECO:0000259" key="2">
    <source>
        <dbReference type="Pfam" id="PF13435"/>
    </source>
</evidence>
<dbReference type="Gene3D" id="1.10.1130.10">
    <property type="entry name" value="Flavocytochrome C3, Chain A"/>
    <property type="match status" value="1"/>
</dbReference>
<protein>
    <recommendedName>
        <fullName evidence="2">Cytochrome c-552/4 domain-containing protein</fullName>
    </recommendedName>
</protein>
<dbReference type="InterPro" id="IPR036280">
    <property type="entry name" value="Multihaem_cyt_sf"/>
</dbReference>
<keyword evidence="4" id="KW-1185">Reference proteome</keyword>
<feature type="chain" id="PRO_5016938488" description="Cytochrome c-552/4 domain-containing protein" evidence="1">
    <location>
        <begin position="25"/>
        <end position="338"/>
    </location>
</feature>
<dbReference type="RefSeq" id="WP_109721011.1">
    <property type="nucleotide sequence ID" value="NZ_QEQK01000012.1"/>
</dbReference>
<dbReference type="EMBL" id="QEQK01000012">
    <property type="protein sequence ID" value="PWN55278.1"/>
    <property type="molecule type" value="Genomic_DNA"/>
</dbReference>
<organism evidence="3 4">
    <name type="scientific">Abyssibacter profundi</name>
    <dbReference type="NCBI Taxonomy" id="2182787"/>
    <lineage>
        <taxon>Bacteria</taxon>
        <taxon>Pseudomonadati</taxon>
        <taxon>Pseudomonadota</taxon>
        <taxon>Gammaproteobacteria</taxon>
        <taxon>Chromatiales</taxon>
        <taxon>Oceanococcaceae</taxon>
        <taxon>Abyssibacter</taxon>
    </lineage>
</organism>
<gene>
    <name evidence="3" type="ORF">DEH80_13360</name>
</gene>
<dbReference type="AlphaFoldDB" id="A0A383XRM4"/>
<feature type="domain" description="Cytochrome c-552/4" evidence="2">
    <location>
        <begin position="39"/>
        <end position="114"/>
    </location>
</feature>
<dbReference type="OrthoDB" id="9814800at2"/>
<keyword evidence="1" id="KW-0732">Signal</keyword>
<accession>A0A383XRM4</accession>
<proteinExistence type="predicted"/>
<feature type="signal peptide" evidence="1">
    <location>
        <begin position="1"/>
        <end position="24"/>
    </location>
</feature>
<dbReference type="Proteomes" id="UP000251800">
    <property type="component" value="Unassembled WGS sequence"/>
</dbReference>
<sequence length="338" mass="35893">MTRHILAAFTLVAATVLGASTATAQELRLDPAKVVGPTACGDCHEASIAAWRDTHHFSTFKNMPRTDEARSIADKMGIKRIKAEGECVSCHFTSKLDEGKPETIGGITCESCHGAGKDWIEVHSDFGGKDATAENESEAHRKARWTQSEAAGMIRPGDLYALAENCYQCHTVPKEDLVNTGGHPAGSNFELVAWSQGEVRHNVWYNDAGSNAEASQNRKRLMFLVGQALDLEYALRGVAKATAKAKYAVEMAKRAKRSALRIKAISDAGVAIPEVAALLKIAGSAKVSLNNEAALTAAADRVAEQAKAIANGYDGSELAALDGLLPAAGAYKGKVYAP</sequence>
<dbReference type="Pfam" id="PF13435">
    <property type="entry name" value="Cytochrome_C554"/>
    <property type="match status" value="1"/>
</dbReference>
<comment type="caution">
    <text evidence="3">The sequence shown here is derived from an EMBL/GenBank/DDBJ whole genome shotgun (WGS) entry which is preliminary data.</text>
</comment>
<name>A0A383XRM4_9GAMM</name>
<reference evidence="3 4" key="1">
    <citation type="submission" date="2018-05" db="EMBL/GenBank/DDBJ databases">
        <title>Abyssibacter profundi OUC007T gen. nov., sp. nov, a marine bacterium isolated from seawater of the Mariana Trench.</title>
        <authorList>
            <person name="Zhou S."/>
        </authorList>
    </citation>
    <scope>NUCLEOTIDE SEQUENCE [LARGE SCALE GENOMIC DNA]</scope>
    <source>
        <strain evidence="3 4">OUC007</strain>
    </source>
</reference>
<evidence type="ECO:0000313" key="4">
    <source>
        <dbReference type="Proteomes" id="UP000251800"/>
    </source>
</evidence>
<evidence type="ECO:0000313" key="3">
    <source>
        <dbReference type="EMBL" id="PWN55278.1"/>
    </source>
</evidence>
<evidence type="ECO:0000256" key="1">
    <source>
        <dbReference type="SAM" id="SignalP"/>
    </source>
</evidence>
<dbReference type="InterPro" id="IPR023155">
    <property type="entry name" value="Cyt_c-552/4"/>
</dbReference>